<dbReference type="AlphaFoldDB" id="A0A9X6NBY4"/>
<name>A0A9X6NBY4_HYPEX</name>
<gene>
    <name evidence="1" type="ORF">BV898_15759</name>
</gene>
<evidence type="ECO:0000313" key="2">
    <source>
        <dbReference type="Proteomes" id="UP000192578"/>
    </source>
</evidence>
<reference evidence="2" key="1">
    <citation type="submission" date="2017-01" db="EMBL/GenBank/DDBJ databases">
        <title>Comparative genomics of anhydrobiosis in the tardigrade Hypsibius dujardini.</title>
        <authorList>
            <person name="Yoshida Y."/>
            <person name="Koutsovoulos G."/>
            <person name="Laetsch D."/>
            <person name="Stevens L."/>
            <person name="Kumar S."/>
            <person name="Horikawa D."/>
            <person name="Ishino K."/>
            <person name="Komine S."/>
            <person name="Tomita M."/>
            <person name="Blaxter M."/>
            <person name="Arakawa K."/>
        </authorList>
    </citation>
    <scope>NUCLEOTIDE SEQUENCE [LARGE SCALE GENOMIC DNA]</scope>
    <source>
        <strain evidence="2">Z151</strain>
    </source>
</reference>
<proteinExistence type="predicted"/>
<organism evidence="1 2">
    <name type="scientific">Hypsibius exemplaris</name>
    <name type="common">Freshwater tardigrade</name>
    <dbReference type="NCBI Taxonomy" id="2072580"/>
    <lineage>
        <taxon>Eukaryota</taxon>
        <taxon>Metazoa</taxon>
        <taxon>Ecdysozoa</taxon>
        <taxon>Tardigrada</taxon>
        <taxon>Eutardigrada</taxon>
        <taxon>Parachela</taxon>
        <taxon>Hypsibioidea</taxon>
        <taxon>Hypsibiidae</taxon>
        <taxon>Hypsibius</taxon>
    </lineage>
</organism>
<protein>
    <recommendedName>
        <fullName evidence="3">Receptor ligand binding region domain-containing protein</fullName>
    </recommendedName>
</protein>
<comment type="caution">
    <text evidence="1">The sequence shown here is derived from an EMBL/GenBank/DDBJ whole genome shotgun (WGS) entry which is preliminary data.</text>
</comment>
<dbReference type="Proteomes" id="UP000192578">
    <property type="component" value="Unassembled WGS sequence"/>
</dbReference>
<sequence length="193" mass="22326">MIFLGRVDFLREMLLTANRFNMTNGEFVYLSFETTPVMNFPSNVTWQYGKEDDEVKALADRVRRRSLELFNRTVFSVSHILNASRREYELDSLFNGYNLSRMFLNRTFPGDLSDIFIDSNGNRRVELVVSYFPADKGSARMVYLQQVKENGFRLVALQNNLSSWPNGMWPPPNEPKCGYADEKSACANCAIFR</sequence>
<dbReference type="EMBL" id="MTYJ01000219">
    <property type="protein sequence ID" value="OWA51267.1"/>
    <property type="molecule type" value="Genomic_DNA"/>
</dbReference>
<evidence type="ECO:0008006" key="3">
    <source>
        <dbReference type="Google" id="ProtNLM"/>
    </source>
</evidence>
<keyword evidence="2" id="KW-1185">Reference proteome</keyword>
<dbReference type="OrthoDB" id="302535at2759"/>
<dbReference type="Gene3D" id="3.40.50.2300">
    <property type="match status" value="1"/>
</dbReference>
<dbReference type="SUPFAM" id="SSF53822">
    <property type="entry name" value="Periplasmic binding protein-like I"/>
    <property type="match status" value="1"/>
</dbReference>
<dbReference type="InterPro" id="IPR028082">
    <property type="entry name" value="Peripla_BP_I"/>
</dbReference>
<evidence type="ECO:0000313" key="1">
    <source>
        <dbReference type="EMBL" id="OWA51267.1"/>
    </source>
</evidence>
<accession>A0A9X6NBY4</accession>